<protein>
    <recommendedName>
        <fullName evidence="3">Fungal lipase-type domain-containing protein</fullName>
    </recommendedName>
</protein>
<dbReference type="SUPFAM" id="SSF53474">
    <property type="entry name" value="alpha/beta-Hydrolases"/>
    <property type="match status" value="1"/>
</dbReference>
<feature type="transmembrane region" description="Helical" evidence="2">
    <location>
        <begin position="377"/>
        <end position="402"/>
    </location>
</feature>
<dbReference type="InterPro" id="IPR029058">
    <property type="entry name" value="AB_hydrolase_fold"/>
</dbReference>
<feature type="compositionally biased region" description="Basic and acidic residues" evidence="1">
    <location>
        <begin position="158"/>
        <end position="168"/>
    </location>
</feature>
<evidence type="ECO:0000256" key="2">
    <source>
        <dbReference type="SAM" id="Phobius"/>
    </source>
</evidence>
<evidence type="ECO:0000313" key="5">
    <source>
        <dbReference type="Proteomes" id="UP001438707"/>
    </source>
</evidence>
<feature type="transmembrane region" description="Helical" evidence="2">
    <location>
        <begin position="304"/>
        <end position="326"/>
    </location>
</feature>
<feature type="transmembrane region" description="Helical" evidence="2">
    <location>
        <begin position="582"/>
        <end position="604"/>
    </location>
</feature>
<feature type="domain" description="Fungal lipase-type" evidence="3">
    <location>
        <begin position="927"/>
        <end position="1070"/>
    </location>
</feature>
<keyword evidence="2" id="KW-1133">Transmembrane helix</keyword>
<gene>
    <name evidence="4" type="ORF">WJX74_009712</name>
</gene>
<dbReference type="InterPro" id="IPR051218">
    <property type="entry name" value="Sec_MonoDiacylglyc_Lipase"/>
</dbReference>
<dbReference type="EMBL" id="JALJOS010000027">
    <property type="protein sequence ID" value="KAK9824951.1"/>
    <property type="molecule type" value="Genomic_DNA"/>
</dbReference>
<feature type="transmembrane region" description="Helical" evidence="2">
    <location>
        <begin position="266"/>
        <end position="288"/>
    </location>
</feature>
<feature type="transmembrane region" description="Helical" evidence="2">
    <location>
        <begin position="346"/>
        <end position="365"/>
    </location>
</feature>
<feature type="compositionally biased region" description="Basic and acidic residues" evidence="1">
    <location>
        <begin position="51"/>
        <end position="60"/>
    </location>
</feature>
<keyword evidence="2" id="KW-0812">Transmembrane</keyword>
<dbReference type="CDD" id="cd00519">
    <property type="entry name" value="Lipase_3"/>
    <property type="match status" value="1"/>
</dbReference>
<dbReference type="PANTHER" id="PTHR45856">
    <property type="entry name" value="ALPHA/BETA-HYDROLASES SUPERFAMILY PROTEIN"/>
    <property type="match status" value="1"/>
</dbReference>
<keyword evidence="5" id="KW-1185">Reference proteome</keyword>
<evidence type="ECO:0000256" key="1">
    <source>
        <dbReference type="SAM" id="MobiDB-lite"/>
    </source>
</evidence>
<evidence type="ECO:0000259" key="3">
    <source>
        <dbReference type="Pfam" id="PF01764"/>
    </source>
</evidence>
<feature type="compositionally biased region" description="Low complexity" evidence="1">
    <location>
        <begin position="212"/>
        <end position="228"/>
    </location>
</feature>
<dbReference type="InterPro" id="IPR002921">
    <property type="entry name" value="Fungal_lipase-type"/>
</dbReference>
<name>A0AAW1QTU6_9CHLO</name>
<feature type="region of interest" description="Disordered" evidence="1">
    <location>
        <begin position="718"/>
        <end position="740"/>
    </location>
</feature>
<feature type="transmembrane region" description="Helical" evidence="2">
    <location>
        <begin position="616"/>
        <end position="637"/>
    </location>
</feature>
<keyword evidence="2" id="KW-0472">Membrane</keyword>
<dbReference type="Gene3D" id="3.40.50.1820">
    <property type="entry name" value="alpha/beta hydrolase"/>
    <property type="match status" value="1"/>
</dbReference>
<feature type="region of interest" description="Disordered" evidence="1">
    <location>
        <begin position="1371"/>
        <end position="1433"/>
    </location>
</feature>
<dbReference type="GO" id="GO:0006629">
    <property type="term" value="P:lipid metabolic process"/>
    <property type="evidence" value="ECO:0007669"/>
    <property type="project" value="InterPro"/>
</dbReference>
<feature type="compositionally biased region" description="Polar residues" evidence="1">
    <location>
        <begin position="1380"/>
        <end position="1411"/>
    </location>
</feature>
<feature type="region of interest" description="Disordered" evidence="1">
    <location>
        <begin position="155"/>
        <end position="193"/>
    </location>
</feature>
<dbReference type="PANTHER" id="PTHR45856:SF24">
    <property type="entry name" value="FUNGAL LIPASE-LIKE DOMAIN-CONTAINING PROTEIN"/>
    <property type="match status" value="1"/>
</dbReference>
<feature type="compositionally biased region" description="Polar residues" evidence="1">
    <location>
        <begin position="861"/>
        <end position="874"/>
    </location>
</feature>
<feature type="region of interest" description="Disordered" evidence="1">
    <location>
        <begin position="44"/>
        <end position="86"/>
    </location>
</feature>
<proteinExistence type="predicted"/>
<organism evidence="4 5">
    <name type="scientific">Apatococcus lobatus</name>
    <dbReference type="NCBI Taxonomy" id="904363"/>
    <lineage>
        <taxon>Eukaryota</taxon>
        <taxon>Viridiplantae</taxon>
        <taxon>Chlorophyta</taxon>
        <taxon>core chlorophytes</taxon>
        <taxon>Trebouxiophyceae</taxon>
        <taxon>Chlorellales</taxon>
        <taxon>Chlorellaceae</taxon>
        <taxon>Apatococcus</taxon>
    </lineage>
</organism>
<feature type="region of interest" description="Disordered" evidence="1">
    <location>
        <begin position="782"/>
        <end position="885"/>
    </location>
</feature>
<accession>A0AAW1QTU6</accession>
<feature type="region of interest" description="Disordered" evidence="1">
    <location>
        <begin position="1229"/>
        <end position="1306"/>
    </location>
</feature>
<reference evidence="4 5" key="1">
    <citation type="journal article" date="2024" name="Nat. Commun.">
        <title>Phylogenomics reveals the evolutionary origins of lichenization in chlorophyte algae.</title>
        <authorList>
            <person name="Puginier C."/>
            <person name="Libourel C."/>
            <person name="Otte J."/>
            <person name="Skaloud P."/>
            <person name="Haon M."/>
            <person name="Grisel S."/>
            <person name="Petersen M."/>
            <person name="Berrin J.G."/>
            <person name="Delaux P.M."/>
            <person name="Dal Grande F."/>
            <person name="Keller J."/>
        </authorList>
    </citation>
    <scope>NUCLEOTIDE SEQUENCE [LARGE SCALE GENOMIC DNA]</scope>
    <source>
        <strain evidence="4 5">SAG 2145</strain>
    </source>
</reference>
<dbReference type="Pfam" id="PF01764">
    <property type="entry name" value="Lipase_3"/>
    <property type="match status" value="1"/>
</dbReference>
<evidence type="ECO:0000313" key="4">
    <source>
        <dbReference type="EMBL" id="KAK9824951.1"/>
    </source>
</evidence>
<sequence length="1433" mass="157018">MHGHVCTALHRWKIRQEEARLGLKEAQGVAGALKWAESRFSSIKQQRQAKHKAESEEAQKAEQAAAEHQQREEAIKQQQKEGWLPKPGDEVHVPRFGGSAQVVQVKSGGQLILQRNQFRLTASEAPLKTLKSFLRGQSSAVNAAAMLPALQETFQRGNLEHARPRTDSVDGSPTFRDELQNSTEAAHQAELGSKSQHSHIVIDAARGPVNHVSTQSGTTSSPTGVSDSHQQLPDITGTGFSRGHHFNPTLDVILYMENMGQRWLKFMVTISGLFTLTATALGISLIALSSAKDFDVLTSKSLDIWSISVGSPCLAVTCAILCKFFWNLSICHRQGTHWSRRRKSLAFINLTIICCHAMNLVFYVAPSAYTLSKECRWLGGFVSWSGFLRWTLWNLLLLLVIIQTHNANAWTDQHGHMVERIPFLASLRQASKALPAYLCSICGQPKTRAPAVAEATAAARTKGPREPNLLILDAPWITHAPKLLTWALLQICLVCQLVLSLRRFPVKTVKTGTGIHRVKASQCRAGRYECVQTAWTVPISVASNVFILVYMVMFLRYLAAGIRDVQQQPYSKYRLGRLLTQLYSRGGICGIVPFFILVVAQAFSEPHRSCINYLHGWAYIALELKVTGLAAVLACLFMPRLPGRNNPTAQAGFQVFAWAEAQIEERKAQREAYGSEQISLRSEPMFCMETAVKLMYFSALAYDIGIDKQGMPHLQAPTRANTEAEEGLKEGGGFRIARPGHASTFPSRCSSMTASATGASGAANPAFDQQELLHFLKISEESTCSADQPSNPQNSPREGSSLGLKQLGPFRSWPLEPSADSATSLKAPSKLAVKVEGAKGTAGRPGTPKSPASHGFGFSRAPSTDTEQVLSPSKTPKKTPGGSKRARELAVLDHALGLYHLTQYRILFEPTSDTKAIVAWNKSTILISFRGTASLRAVRLDLEAFRVDHPPTRGKAWKHTRPRVHAGFLECWQRNSFHKRLIGLIWEEILEQRLPTKADEPFVRITGHSLGGALATLAAIDIRRHLQLTNIHVVTFGAPRTGNRAFALEYQCLVPDTWHVINARDPVSHWAKFGGLYKRCGQRALISKEGDLIVRPSFLELRMHFMTDWRRTQVSDHYLLSYQSAIVAVLRTQLGDRGLEQGVEGCLALAQSIDLKKLLPLADMKLTAAENARLKEVMDASGSHHTRRFLSFSNMLRPTQSFKGLPRWGSGLHRPSLSKGSLTLLGRRSKSVHGAAHNPPSSVPEPPNLELTPHMTDAMSHQGHVEPSHASLSRLRHSSFVGDPPSFTAPHSAPSLQSNQMPRSPLEASWEIKQQSGHVAVRWGAAMGSAGPLPQPIQRHFRGSSTMPKGQLETMHSVGSSGLGMVETVGSARSLLPGGPSSSAQGLAISRNTSEDSQADSSGTSFTSSEAGSERVMPAPCDKPLSRLAHGSS</sequence>
<feature type="region of interest" description="Disordered" evidence="1">
    <location>
        <begin position="210"/>
        <end position="230"/>
    </location>
</feature>
<dbReference type="Proteomes" id="UP001438707">
    <property type="component" value="Unassembled WGS sequence"/>
</dbReference>
<feature type="compositionally biased region" description="Basic and acidic residues" evidence="1">
    <location>
        <begin position="68"/>
        <end position="79"/>
    </location>
</feature>
<comment type="caution">
    <text evidence="4">The sequence shown here is derived from an EMBL/GenBank/DDBJ whole genome shotgun (WGS) entry which is preliminary data.</text>
</comment>
<feature type="transmembrane region" description="Helical" evidence="2">
    <location>
        <begin position="541"/>
        <end position="562"/>
    </location>
</feature>
<feature type="compositionally biased region" description="Polar residues" evidence="1">
    <location>
        <begin position="782"/>
        <end position="798"/>
    </location>
</feature>